<feature type="domain" description="4-oxalocrotonate tautomerase-like" evidence="3">
    <location>
        <begin position="2"/>
        <end position="60"/>
    </location>
</feature>
<dbReference type="Gene3D" id="3.30.429.10">
    <property type="entry name" value="Macrophage Migration Inhibitory Factor"/>
    <property type="match status" value="1"/>
</dbReference>
<organism evidence="4 5">
    <name type="scientific">Nitrosomonas eutropha</name>
    <dbReference type="NCBI Taxonomy" id="916"/>
    <lineage>
        <taxon>Bacteria</taxon>
        <taxon>Pseudomonadati</taxon>
        <taxon>Pseudomonadota</taxon>
        <taxon>Betaproteobacteria</taxon>
        <taxon>Nitrosomonadales</taxon>
        <taxon>Nitrosomonadaceae</taxon>
        <taxon>Nitrosomonas</taxon>
    </lineage>
</organism>
<evidence type="ECO:0000256" key="2">
    <source>
        <dbReference type="ARBA" id="ARBA00023235"/>
    </source>
</evidence>
<comment type="similarity">
    <text evidence="1">Belongs to the 4-oxalocrotonate tautomerase family.</text>
</comment>
<dbReference type="Pfam" id="PF01361">
    <property type="entry name" value="Tautomerase"/>
    <property type="match status" value="1"/>
</dbReference>
<reference evidence="4 5" key="1">
    <citation type="submission" date="2016-10" db="EMBL/GenBank/DDBJ databases">
        <authorList>
            <person name="de Groot N.N."/>
        </authorList>
    </citation>
    <scope>NUCLEOTIDE SEQUENCE [LARGE SCALE GENOMIC DNA]</scope>
    <source>
        <strain evidence="4 5">Nm24</strain>
    </source>
</reference>
<dbReference type="RefSeq" id="WP_074927065.1">
    <property type="nucleotide sequence ID" value="NZ_FPBL01000002.1"/>
</dbReference>
<protein>
    <submittedName>
        <fullName evidence="4">4-oxalocrotonate tautomerase</fullName>
    </submittedName>
</protein>
<dbReference type="AlphaFoldDB" id="A0A1I7G0Y1"/>
<dbReference type="EMBL" id="FPBL01000002">
    <property type="protein sequence ID" value="SFU42112.1"/>
    <property type="molecule type" value="Genomic_DNA"/>
</dbReference>
<proteinExistence type="inferred from homology"/>
<gene>
    <name evidence="4" type="ORF">SAMN05216339_102136</name>
</gene>
<dbReference type="PANTHER" id="PTHR35530">
    <property type="entry name" value="TAUTOMERASE-RELATED"/>
    <property type="match status" value="1"/>
</dbReference>
<evidence type="ECO:0000256" key="1">
    <source>
        <dbReference type="ARBA" id="ARBA00006723"/>
    </source>
</evidence>
<sequence>MPYVNIRLAGTLTNEQKQQIATEITDTLERIAHKPKSYVYIAFDEMPHESWAIGGKLLGDDK</sequence>
<evidence type="ECO:0000313" key="4">
    <source>
        <dbReference type="EMBL" id="SFU42112.1"/>
    </source>
</evidence>
<dbReference type="GO" id="GO:0016853">
    <property type="term" value="F:isomerase activity"/>
    <property type="evidence" value="ECO:0007669"/>
    <property type="project" value="UniProtKB-KW"/>
</dbReference>
<dbReference type="SUPFAM" id="SSF55331">
    <property type="entry name" value="Tautomerase/MIF"/>
    <property type="match status" value="1"/>
</dbReference>
<dbReference type="InterPro" id="IPR004370">
    <property type="entry name" value="4-OT-like_dom"/>
</dbReference>
<dbReference type="Proteomes" id="UP000183926">
    <property type="component" value="Unassembled WGS sequence"/>
</dbReference>
<keyword evidence="2" id="KW-0413">Isomerase</keyword>
<evidence type="ECO:0000259" key="3">
    <source>
        <dbReference type="Pfam" id="PF01361"/>
    </source>
</evidence>
<dbReference type="InterPro" id="IPR014347">
    <property type="entry name" value="Tautomerase/MIF_sf"/>
</dbReference>
<evidence type="ECO:0000313" key="5">
    <source>
        <dbReference type="Proteomes" id="UP000183926"/>
    </source>
</evidence>
<dbReference type="OrthoDB" id="8527422at2"/>
<accession>A0A1I7G0Y1</accession>
<dbReference type="PANTHER" id="PTHR35530:SF1">
    <property type="entry name" value="2-HYDROXYMUCONATE TAUTOMERASE"/>
    <property type="match status" value="1"/>
</dbReference>
<name>A0A1I7G0Y1_9PROT</name>